<protein>
    <recommendedName>
        <fullName evidence="3">Phage protein</fullName>
    </recommendedName>
</protein>
<organism evidence="1 2">
    <name type="scientific">Acinetobacter corruptisaponis</name>
    <dbReference type="NCBI Taxonomy" id="3045147"/>
    <lineage>
        <taxon>Bacteria</taxon>
        <taxon>Pseudomonadati</taxon>
        <taxon>Pseudomonadota</taxon>
        <taxon>Gammaproteobacteria</taxon>
        <taxon>Moraxellales</taxon>
        <taxon>Moraxellaceae</taxon>
        <taxon>Acinetobacter</taxon>
    </lineage>
</organism>
<sequence length="248" mass="28316">MSYINVKQAINIIQKETKQRCNEFTLLHYIANNQIDIFIDNEIHGFHICRVGLHGYECDDDWVAYSIDTNYKGALKLSTEENEVSTRIIALNESMDVIEVYKVHSDLQYVLLASKLDTNTDEAIKALAYSSGDIIELPYINQKLGIGRPISKDDLLFDVRQIESLGLKPIIQEFSNTHKRNLATRINKTVGTEICGHIHAIDINKPLTNVRVAEIASSIFETLGIKIEIETITNRWNWKNKNAKKNKK</sequence>
<name>A0ABY8S191_9GAMM</name>
<keyword evidence="2" id="KW-1185">Reference proteome</keyword>
<dbReference type="RefSeq" id="WP_283266974.1">
    <property type="nucleotide sequence ID" value="NZ_CP125669.1"/>
</dbReference>
<evidence type="ECO:0000313" key="1">
    <source>
        <dbReference type="EMBL" id="WHP05430.1"/>
    </source>
</evidence>
<evidence type="ECO:0000313" key="2">
    <source>
        <dbReference type="Proteomes" id="UP001229836"/>
    </source>
</evidence>
<evidence type="ECO:0008006" key="3">
    <source>
        <dbReference type="Google" id="ProtNLM"/>
    </source>
</evidence>
<dbReference type="Proteomes" id="UP001229836">
    <property type="component" value="Chromosome"/>
</dbReference>
<accession>A0ABY8S191</accession>
<gene>
    <name evidence="1" type="ORF">QLH32_15670</name>
</gene>
<dbReference type="EMBL" id="CP125669">
    <property type="protein sequence ID" value="WHP05430.1"/>
    <property type="molecule type" value="Genomic_DNA"/>
</dbReference>
<reference evidence="1 2" key="1">
    <citation type="submission" date="2023-05" db="EMBL/GenBank/DDBJ databases">
        <title>The complete genome of Acinetobacter sp. nov KCTC 92772.</title>
        <authorList>
            <person name="Zhou G."/>
        </authorList>
    </citation>
    <scope>NUCLEOTIDE SEQUENCE [LARGE SCALE GENOMIC DNA]</scope>
    <source>
        <strain evidence="1 2">KCTC 92772</strain>
    </source>
</reference>
<proteinExistence type="predicted"/>